<dbReference type="PANTHER" id="PTHR21398">
    <property type="entry name" value="AGAP007094-PA"/>
    <property type="match status" value="1"/>
</dbReference>
<dbReference type="Pfam" id="PF07841">
    <property type="entry name" value="DM4_12"/>
    <property type="match status" value="1"/>
</dbReference>
<feature type="signal peptide" evidence="2">
    <location>
        <begin position="1"/>
        <end position="21"/>
    </location>
</feature>
<feature type="region of interest" description="Disordered" evidence="1">
    <location>
        <begin position="20"/>
        <end position="52"/>
    </location>
</feature>
<dbReference type="PANTHER" id="PTHR21398:SF6">
    <property type="entry name" value="AGAP007094-PA"/>
    <property type="match status" value="1"/>
</dbReference>
<dbReference type="AlphaFoldDB" id="A0A7R8UMR6"/>
<keyword evidence="2" id="KW-0732">Signal</keyword>
<sequence length="352" mass="39805">MEIRWLWQILTIAILVKASQGSNENQEESIESSKNNTSHWSNKQDKTPSHQDQYKEEFIDGESNQPHSRKKRLIWVTDDGRLALPPGTTLTMTPTIAMPLVRHPPEGFLSNITISLPVSIDFDKLGLTDEQNPLGVLPPVFARSFGRAAGSMLGNYIADYLHYRMKRDTQDSNEVASESGYFKMKIDSAEKLVEPEMPADYKHAFHGGERAILYGIVEDFLATFGLNGKACLLRTICEVHSLPLTRFGVIGEIVKLFLTASKSPFADHISDYVRAQEIGEGKISPGECFPYYKECPKGLFKVFRKHQYSEDSEHQDHEEDQNAINQSYNEIKGDIFDKKLLKEGILSRSDSM</sequence>
<evidence type="ECO:0000313" key="3">
    <source>
        <dbReference type="EMBL" id="CAD7083560.1"/>
    </source>
</evidence>
<organism evidence="3 4">
    <name type="scientific">Hermetia illucens</name>
    <name type="common">Black soldier fly</name>
    <dbReference type="NCBI Taxonomy" id="343691"/>
    <lineage>
        <taxon>Eukaryota</taxon>
        <taxon>Metazoa</taxon>
        <taxon>Ecdysozoa</taxon>
        <taxon>Arthropoda</taxon>
        <taxon>Hexapoda</taxon>
        <taxon>Insecta</taxon>
        <taxon>Pterygota</taxon>
        <taxon>Neoptera</taxon>
        <taxon>Endopterygota</taxon>
        <taxon>Diptera</taxon>
        <taxon>Brachycera</taxon>
        <taxon>Stratiomyomorpha</taxon>
        <taxon>Stratiomyidae</taxon>
        <taxon>Hermetiinae</taxon>
        <taxon>Hermetia</taxon>
    </lineage>
</organism>
<evidence type="ECO:0000256" key="2">
    <source>
        <dbReference type="SAM" id="SignalP"/>
    </source>
</evidence>
<gene>
    <name evidence="3" type="ORF">HERILL_LOCUS6511</name>
</gene>
<feature type="chain" id="PRO_5031017676" evidence="2">
    <location>
        <begin position="22"/>
        <end position="352"/>
    </location>
</feature>
<dbReference type="SMART" id="SM00718">
    <property type="entry name" value="DM4_12"/>
    <property type="match status" value="1"/>
</dbReference>
<keyword evidence="4" id="KW-1185">Reference proteome</keyword>
<dbReference type="InParanoid" id="A0A7R8UMR6"/>
<accession>A0A7R8UMR6</accession>
<feature type="compositionally biased region" description="Basic and acidic residues" evidence="1">
    <location>
        <begin position="42"/>
        <end position="52"/>
    </location>
</feature>
<protein>
    <submittedName>
        <fullName evidence="3">Uncharacterized protein</fullName>
    </submittedName>
</protein>
<dbReference type="InterPro" id="IPR006631">
    <property type="entry name" value="DM4_12"/>
</dbReference>
<evidence type="ECO:0000313" key="4">
    <source>
        <dbReference type="Proteomes" id="UP000594454"/>
    </source>
</evidence>
<reference evidence="3 4" key="1">
    <citation type="submission" date="2020-11" db="EMBL/GenBank/DDBJ databases">
        <authorList>
            <person name="Wallbank WR R."/>
            <person name="Pardo Diaz C."/>
            <person name="Kozak K."/>
            <person name="Martin S."/>
            <person name="Jiggins C."/>
            <person name="Moest M."/>
            <person name="Warren A I."/>
            <person name="Generalovic N T."/>
            <person name="Byers J.R.P. K."/>
            <person name="Montejo-Kovacevich G."/>
            <person name="Yen C E."/>
        </authorList>
    </citation>
    <scope>NUCLEOTIDE SEQUENCE [LARGE SCALE GENOMIC DNA]</scope>
</reference>
<dbReference type="OrthoDB" id="6339724at2759"/>
<dbReference type="OMA" id="PYYKACP"/>
<proteinExistence type="predicted"/>
<evidence type="ECO:0000256" key="1">
    <source>
        <dbReference type="SAM" id="MobiDB-lite"/>
    </source>
</evidence>
<dbReference type="Proteomes" id="UP000594454">
    <property type="component" value="Chromosome 2"/>
</dbReference>
<name>A0A7R8UMR6_HERIL</name>
<dbReference type="EMBL" id="LR899010">
    <property type="protein sequence ID" value="CAD7083560.1"/>
    <property type="molecule type" value="Genomic_DNA"/>
</dbReference>